<comment type="similarity">
    <text evidence="1">Belongs to the HipA Ser/Thr kinase family.</text>
</comment>
<dbReference type="Pfam" id="PF13657">
    <property type="entry name" value="Couple_hipA"/>
    <property type="match status" value="1"/>
</dbReference>
<reference evidence="7" key="1">
    <citation type="submission" date="2017-04" db="EMBL/GenBank/DDBJ databases">
        <authorList>
            <person name="Varghese N."/>
            <person name="Submissions S."/>
        </authorList>
    </citation>
    <scope>NUCLEOTIDE SEQUENCE [LARGE SCALE GENOMIC DNA]</scope>
    <source>
        <strain evidence="7">RKEM611</strain>
    </source>
</reference>
<dbReference type="EMBL" id="FWZT01000032">
    <property type="protein sequence ID" value="SMF78475.1"/>
    <property type="molecule type" value="Genomic_DNA"/>
</dbReference>
<accession>A0A1Y6CN97</accession>
<proteinExistence type="inferred from homology"/>
<sequence>MDTKNIIVHIWLEGQSEPVPCGRLQYTYDGRNSISEFTYGKRYLERDNAIPIDPIQLPLKERTFTTEEGFDLPGAIRDASPDGWGRHVLSRLKGVQELSEIEYLCLADPEDRFGALGFGISPEQLGGFDEDFEKIRLENQGAKISSNDDFLDMLDHIEDLIKFEKTDENKNLAQYFFRGTSLGGARPKATVRIGNEYWLAKFPREDDPSPVTKYEYVMMELGRKLGLNVPETKLIEVAGRAIYLIKRFDRSPIADQGAKKIHAVSALTAIGASERDYGIWGYQDLDRFLQQYGENYIADQKELLGRIALNIATSNTDDHLRNHSFLYQGGKFSLSPLYDVCPVVQDQTTLKNLYLKIGSNGREATYDNLRSYGSLVGVEELHVVEILEKLDEVLGAGFRDLIEKVSLSKLETEALTTQLRKP</sequence>
<evidence type="ECO:0000256" key="3">
    <source>
        <dbReference type="ARBA" id="ARBA00022777"/>
    </source>
</evidence>
<keyword evidence="7" id="KW-1185">Reference proteome</keyword>
<evidence type="ECO:0000259" key="5">
    <source>
        <dbReference type="Pfam" id="PF13657"/>
    </source>
</evidence>
<name>A0A1Y6CN97_9BACT</name>
<evidence type="ECO:0000256" key="1">
    <source>
        <dbReference type="ARBA" id="ARBA00010164"/>
    </source>
</evidence>
<evidence type="ECO:0000313" key="6">
    <source>
        <dbReference type="EMBL" id="SMF78475.1"/>
    </source>
</evidence>
<dbReference type="RefSeq" id="WP_132325399.1">
    <property type="nucleotide sequence ID" value="NZ_FWZT01000032.1"/>
</dbReference>
<evidence type="ECO:0000256" key="2">
    <source>
        <dbReference type="ARBA" id="ARBA00022679"/>
    </source>
</evidence>
<dbReference type="STRING" id="1513793.SAMN06296036_13264"/>
<dbReference type="Pfam" id="PF07804">
    <property type="entry name" value="HipA_C"/>
    <property type="match status" value="1"/>
</dbReference>
<dbReference type="InterPro" id="IPR017508">
    <property type="entry name" value="HipA_N1"/>
</dbReference>
<feature type="domain" description="HipA N-terminal subdomain 1" evidence="5">
    <location>
        <begin position="21"/>
        <end position="107"/>
    </location>
</feature>
<organism evidence="6 7">
    <name type="scientific">Pseudobacteriovorax antillogorgiicola</name>
    <dbReference type="NCBI Taxonomy" id="1513793"/>
    <lineage>
        <taxon>Bacteria</taxon>
        <taxon>Pseudomonadati</taxon>
        <taxon>Bdellovibrionota</taxon>
        <taxon>Oligoflexia</taxon>
        <taxon>Oligoflexales</taxon>
        <taxon>Pseudobacteriovoracaceae</taxon>
        <taxon>Pseudobacteriovorax</taxon>
    </lineage>
</organism>
<evidence type="ECO:0000259" key="4">
    <source>
        <dbReference type="Pfam" id="PF07804"/>
    </source>
</evidence>
<dbReference type="OrthoDB" id="9805913at2"/>
<protein>
    <submittedName>
        <fullName evidence="6">Serine/threonine-protein kinase HipA</fullName>
    </submittedName>
</protein>
<gene>
    <name evidence="6" type="ORF">SAMN06296036_13264</name>
</gene>
<dbReference type="Proteomes" id="UP000192907">
    <property type="component" value="Unassembled WGS sequence"/>
</dbReference>
<dbReference type="GO" id="GO:0005829">
    <property type="term" value="C:cytosol"/>
    <property type="evidence" value="ECO:0007669"/>
    <property type="project" value="TreeGrafter"/>
</dbReference>
<dbReference type="AlphaFoldDB" id="A0A1Y6CN97"/>
<dbReference type="InterPro" id="IPR052028">
    <property type="entry name" value="HipA_Ser/Thr_kinase"/>
</dbReference>
<feature type="domain" description="HipA-like C-terminal" evidence="4">
    <location>
        <begin position="180"/>
        <end position="390"/>
    </location>
</feature>
<keyword evidence="3 6" id="KW-0418">Kinase</keyword>
<dbReference type="InterPro" id="IPR012893">
    <property type="entry name" value="HipA-like_C"/>
</dbReference>
<evidence type="ECO:0000313" key="7">
    <source>
        <dbReference type="Proteomes" id="UP000192907"/>
    </source>
</evidence>
<dbReference type="PANTHER" id="PTHR37419:SF8">
    <property type="entry name" value="TOXIN YJJJ"/>
    <property type="match status" value="1"/>
</dbReference>
<dbReference type="PANTHER" id="PTHR37419">
    <property type="entry name" value="SERINE/THREONINE-PROTEIN KINASE TOXIN HIPA"/>
    <property type="match status" value="1"/>
</dbReference>
<keyword evidence="2" id="KW-0808">Transferase</keyword>
<dbReference type="GO" id="GO:0004674">
    <property type="term" value="F:protein serine/threonine kinase activity"/>
    <property type="evidence" value="ECO:0007669"/>
    <property type="project" value="TreeGrafter"/>
</dbReference>